<keyword evidence="4" id="KW-1185">Reference proteome</keyword>
<dbReference type="Pfam" id="PF07699">
    <property type="entry name" value="Ephrin_rec_like"/>
    <property type="match status" value="1"/>
</dbReference>
<dbReference type="EMBL" id="CAXAMN010003269">
    <property type="protein sequence ID" value="CAK9003674.1"/>
    <property type="molecule type" value="Genomic_DNA"/>
</dbReference>
<organism evidence="2 4">
    <name type="scientific">Durusdinium trenchii</name>
    <dbReference type="NCBI Taxonomy" id="1381693"/>
    <lineage>
        <taxon>Eukaryota</taxon>
        <taxon>Sar</taxon>
        <taxon>Alveolata</taxon>
        <taxon>Dinophyceae</taxon>
        <taxon>Suessiales</taxon>
        <taxon>Symbiodiniaceae</taxon>
        <taxon>Durusdinium</taxon>
    </lineage>
</organism>
<sequence>MQWSTAYGIPAAIAVSGGWSLWQQHVRTFRALHYWWVPDSTFIDMLPQQVFFPLHNGQEWAAGDQKTAAKSTYISKMVSSNLKFKAGWVRQFVSNINLELQEVQSLLFDLGSASNYDVACKWLRDNRARWSSWTPPKTDCYEGFGLVDTSGAFVSNRASAVGCGLCQAGTASEVLIDAEGSTFQCKPCPPGYNQSNTYSTQCEPCPSGSSASSSGSATCHLCAIGTYQPDTAQTSCIPCSASQSTLSQGTVSAADCVPDSSNPNPTDLCIFQ</sequence>
<proteinExistence type="predicted"/>
<evidence type="ECO:0000313" key="3">
    <source>
        <dbReference type="EMBL" id="CAK9075204.1"/>
    </source>
</evidence>
<gene>
    <name evidence="3" type="ORF">CCMP2556_LOCUS37034</name>
    <name evidence="2" type="ORF">CCMP2556_LOCUS7372</name>
</gene>
<dbReference type="EMBL" id="CAXAMN010023106">
    <property type="protein sequence ID" value="CAK9075204.1"/>
    <property type="molecule type" value="Genomic_DNA"/>
</dbReference>
<reference evidence="2 4" key="1">
    <citation type="submission" date="2024-02" db="EMBL/GenBank/DDBJ databases">
        <authorList>
            <person name="Chen Y."/>
            <person name="Shah S."/>
            <person name="Dougan E. K."/>
            <person name="Thang M."/>
            <person name="Chan C."/>
        </authorList>
    </citation>
    <scope>NUCLEOTIDE SEQUENCE [LARGE SCALE GENOMIC DNA]</scope>
</reference>
<dbReference type="PANTHER" id="PTHR46967">
    <property type="entry name" value="INSULIN-LIKE GROWTH FACTOR BINDING PROTEIN,N-TERMINAL"/>
    <property type="match status" value="1"/>
</dbReference>
<dbReference type="InterPro" id="IPR009030">
    <property type="entry name" value="Growth_fac_rcpt_cys_sf"/>
</dbReference>
<dbReference type="Gene3D" id="2.10.50.10">
    <property type="entry name" value="Tumor Necrosis Factor Receptor, subunit A, domain 2"/>
    <property type="match status" value="2"/>
</dbReference>
<evidence type="ECO:0000313" key="2">
    <source>
        <dbReference type="EMBL" id="CAK9003674.1"/>
    </source>
</evidence>
<dbReference type="Proteomes" id="UP001642484">
    <property type="component" value="Unassembled WGS sequence"/>
</dbReference>
<accession>A0ABP0IQS7</accession>
<dbReference type="SUPFAM" id="SSF57184">
    <property type="entry name" value="Growth factor receptor domain"/>
    <property type="match status" value="1"/>
</dbReference>
<dbReference type="InterPro" id="IPR011641">
    <property type="entry name" value="Tyr-kin_ephrin_A/B_rcpt-like"/>
</dbReference>
<dbReference type="SMART" id="SM01411">
    <property type="entry name" value="Ephrin_rec_like"/>
    <property type="match status" value="2"/>
</dbReference>
<dbReference type="PANTHER" id="PTHR46967:SF2">
    <property type="entry name" value="SUSHI, VON WILLEBRAND FACTOR TYPE A, EGF AND PENTRAXIN DOMAIN-CONTAINING PROTEIN 1-LIKE"/>
    <property type="match status" value="1"/>
</dbReference>
<feature type="domain" description="Tyrosine-protein kinase ephrin type A/B receptor-like" evidence="1">
    <location>
        <begin position="212"/>
        <end position="256"/>
    </location>
</feature>
<comment type="caution">
    <text evidence="2">The sequence shown here is derived from an EMBL/GenBank/DDBJ whole genome shotgun (WGS) entry which is preliminary data.</text>
</comment>
<protein>
    <recommendedName>
        <fullName evidence="1">Tyrosine-protein kinase ephrin type A/B receptor-like domain-containing protein</fullName>
    </recommendedName>
</protein>
<name>A0ABP0IQS7_9DINO</name>
<evidence type="ECO:0000259" key="1">
    <source>
        <dbReference type="Pfam" id="PF07699"/>
    </source>
</evidence>
<evidence type="ECO:0000313" key="4">
    <source>
        <dbReference type="Proteomes" id="UP001642484"/>
    </source>
</evidence>